<protein>
    <submittedName>
        <fullName evidence="1">S-adenosyl-L-methionine-dependent methyltransferase</fullName>
    </submittedName>
</protein>
<dbReference type="EMBL" id="MU393519">
    <property type="protein sequence ID" value="KAI4862772.1"/>
    <property type="molecule type" value="Genomic_DNA"/>
</dbReference>
<proteinExistence type="predicted"/>
<reference evidence="1 2" key="1">
    <citation type="journal article" date="2022" name="New Phytol.">
        <title>Ecological generalism drives hyperdiversity of secondary metabolite gene clusters in xylarialean endophytes.</title>
        <authorList>
            <person name="Franco M.E.E."/>
            <person name="Wisecaver J.H."/>
            <person name="Arnold A.E."/>
            <person name="Ju Y.M."/>
            <person name="Slot J.C."/>
            <person name="Ahrendt S."/>
            <person name="Moore L.P."/>
            <person name="Eastman K.E."/>
            <person name="Scott K."/>
            <person name="Konkel Z."/>
            <person name="Mondo S.J."/>
            <person name="Kuo A."/>
            <person name="Hayes R.D."/>
            <person name="Haridas S."/>
            <person name="Andreopoulos B."/>
            <person name="Riley R."/>
            <person name="LaButti K."/>
            <person name="Pangilinan J."/>
            <person name="Lipzen A."/>
            <person name="Amirebrahimi M."/>
            <person name="Yan J."/>
            <person name="Adam C."/>
            <person name="Keymanesh K."/>
            <person name="Ng V."/>
            <person name="Louie K."/>
            <person name="Northen T."/>
            <person name="Drula E."/>
            <person name="Henrissat B."/>
            <person name="Hsieh H.M."/>
            <person name="Youens-Clark K."/>
            <person name="Lutzoni F."/>
            <person name="Miadlikowska J."/>
            <person name="Eastwood D.C."/>
            <person name="Hamelin R.C."/>
            <person name="Grigoriev I.V."/>
            <person name="U'Ren J.M."/>
        </authorList>
    </citation>
    <scope>NUCLEOTIDE SEQUENCE [LARGE SCALE GENOMIC DNA]</scope>
    <source>
        <strain evidence="1 2">CBS 119005</strain>
    </source>
</reference>
<dbReference type="Proteomes" id="UP001497700">
    <property type="component" value="Unassembled WGS sequence"/>
</dbReference>
<name>A0ACB9YU44_9PEZI</name>
<evidence type="ECO:0000313" key="2">
    <source>
        <dbReference type="Proteomes" id="UP001497700"/>
    </source>
</evidence>
<accession>A0ACB9YU44</accession>
<keyword evidence="2" id="KW-1185">Reference proteome</keyword>
<comment type="caution">
    <text evidence="1">The sequence shown here is derived from an EMBL/GenBank/DDBJ whole genome shotgun (WGS) entry which is preliminary data.</text>
</comment>
<keyword evidence="1" id="KW-0808">Transferase</keyword>
<gene>
    <name evidence="1" type="ORF">F4820DRAFT_429561</name>
</gene>
<keyword evidence="1" id="KW-0489">Methyltransferase</keyword>
<sequence>MSSFQPKQITHYRAEDLEELQGNVTEVGIEYSLDLLPPFSEGDEIHDNACGFGAVTERIMNLNPPAIHICATDINTQFVQDCDEIAKRNNWPVSSAVMSAQELTFRDNRFTHSFTTFAFHCIGDHDAAARQVYRTLKPGGTAIASVWTRMPLVDVMQHAHWLTRGREGPMPVLVPLEEFQESDLTGALEAGGFKSKDITCYTRECFLTIADPRRWAQLAWSYLGKLPNGWSQGDEDKWDEALADIVEQLGRSGRGISKNEKGEIVLTMVACIAIAKK</sequence>
<organism evidence="1 2">
    <name type="scientific">Hypoxylon rubiginosum</name>
    <dbReference type="NCBI Taxonomy" id="110542"/>
    <lineage>
        <taxon>Eukaryota</taxon>
        <taxon>Fungi</taxon>
        <taxon>Dikarya</taxon>
        <taxon>Ascomycota</taxon>
        <taxon>Pezizomycotina</taxon>
        <taxon>Sordariomycetes</taxon>
        <taxon>Xylariomycetidae</taxon>
        <taxon>Xylariales</taxon>
        <taxon>Hypoxylaceae</taxon>
        <taxon>Hypoxylon</taxon>
    </lineage>
</organism>
<evidence type="ECO:0000313" key="1">
    <source>
        <dbReference type="EMBL" id="KAI4862772.1"/>
    </source>
</evidence>